<dbReference type="PROSITE" id="PS00139">
    <property type="entry name" value="THIOL_PROTEASE_CYS"/>
    <property type="match status" value="1"/>
</dbReference>
<dbReference type="InterPro" id="IPR000169">
    <property type="entry name" value="Pept_cys_AS"/>
</dbReference>
<dbReference type="Gene3D" id="3.90.70.10">
    <property type="entry name" value="Cysteine proteinases"/>
    <property type="match status" value="1"/>
</dbReference>
<dbReference type="OrthoDB" id="1111399at2"/>
<gene>
    <name evidence="6" type="ORF">BKH29_05430</name>
</gene>
<feature type="active site" evidence="5">
    <location>
        <position position="358"/>
    </location>
</feature>
<evidence type="ECO:0000313" key="7">
    <source>
        <dbReference type="Proteomes" id="UP000186857"/>
    </source>
</evidence>
<keyword evidence="1 4" id="KW-0645">Protease</keyword>
<protein>
    <recommendedName>
        <fullName evidence="4">Aminopeptidase</fullName>
    </recommendedName>
</protein>
<proteinExistence type="inferred from homology"/>
<dbReference type="CDD" id="cd00585">
    <property type="entry name" value="Peptidase_C1B"/>
    <property type="match status" value="1"/>
</dbReference>
<reference evidence="6 7" key="1">
    <citation type="submission" date="2016-12" db="EMBL/GenBank/DDBJ databases">
        <title>Genomic Comparison of strains in the 'Actinomyces naeslundii' Group.</title>
        <authorList>
            <person name="Mughal S.R."/>
            <person name="Do T."/>
            <person name="Gilbert S.C."/>
            <person name="Witherden E.A."/>
            <person name="Didelot X."/>
            <person name="Beighton D."/>
        </authorList>
    </citation>
    <scope>NUCLEOTIDE SEQUENCE [LARGE SCALE GENOMIC DNA]</scope>
    <source>
        <strain evidence="6 7">CCUG 33920</strain>
    </source>
</reference>
<dbReference type="EMBL" id="MSKJ01000010">
    <property type="protein sequence ID" value="OLO44894.1"/>
    <property type="molecule type" value="Genomic_DNA"/>
</dbReference>
<keyword evidence="4 6" id="KW-0031">Aminopeptidase</keyword>
<dbReference type="GO" id="GO:0070005">
    <property type="term" value="F:cysteine-type aminopeptidase activity"/>
    <property type="evidence" value="ECO:0007669"/>
    <property type="project" value="InterPro"/>
</dbReference>
<accession>A0A1Q8VA07</accession>
<dbReference type="InterPro" id="IPR025660">
    <property type="entry name" value="Pept_his_AS"/>
</dbReference>
<feature type="active site" evidence="5">
    <location>
        <position position="379"/>
    </location>
</feature>
<dbReference type="AlphaFoldDB" id="A0A1Q8VA07"/>
<dbReference type="GO" id="GO:0043418">
    <property type="term" value="P:homocysteine catabolic process"/>
    <property type="evidence" value="ECO:0007669"/>
    <property type="project" value="TreeGrafter"/>
</dbReference>
<name>A0A1Q8VA07_9ACTO</name>
<organism evidence="6 7">
    <name type="scientific">Actinomyces oris</name>
    <dbReference type="NCBI Taxonomy" id="544580"/>
    <lineage>
        <taxon>Bacteria</taxon>
        <taxon>Bacillati</taxon>
        <taxon>Actinomycetota</taxon>
        <taxon>Actinomycetes</taxon>
        <taxon>Actinomycetales</taxon>
        <taxon>Actinomycetaceae</taxon>
        <taxon>Actinomyces</taxon>
    </lineage>
</organism>
<dbReference type="PIRSF" id="PIRSF005700">
    <property type="entry name" value="PepC"/>
    <property type="match status" value="1"/>
</dbReference>
<dbReference type="RefSeq" id="WP_075376568.1">
    <property type="nucleotide sequence ID" value="NZ_MSKJ01000010.1"/>
</dbReference>
<dbReference type="GO" id="GO:0006508">
    <property type="term" value="P:proteolysis"/>
    <property type="evidence" value="ECO:0007669"/>
    <property type="project" value="UniProtKB-KW"/>
</dbReference>
<evidence type="ECO:0000313" key="6">
    <source>
        <dbReference type="EMBL" id="OLO44894.1"/>
    </source>
</evidence>
<dbReference type="Pfam" id="PF03051">
    <property type="entry name" value="Peptidase_C1_2"/>
    <property type="match status" value="1"/>
</dbReference>
<comment type="caution">
    <text evidence="6">The sequence shown here is derived from an EMBL/GenBank/DDBJ whole genome shotgun (WGS) entry which is preliminary data.</text>
</comment>
<evidence type="ECO:0000256" key="5">
    <source>
        <dbReference type="PIRSR" id="PIRSR005700-1"/>
    </source>
</evidence>
<dbReference type="GO" id="GO:0005737">
    <property type="term" value="C:cytoplasm"/>
    <property type="evidence" value="ECO:0007669"/>
    <property type="project" value="TreeGrafter"/>
</dbReference>
<dbReference type="InterPro" id="IPR004134">
    <property type="entry name" value="Peptidase_C1B"/>
</dbReference>
<dbReference type="GO" id="GO:0009636">
    <property type="term" value="P:response to toxic substance"/>
    <property type="evidence" value="ECO:0007669"/>
    <property type="project" value="TreeGrafter"/>
</dbReference>
<keyword evidence="2 4" id="KW-0378">Hydrolase</keyword>
<dbReference type="PROSITE" id="PS00639">
    <property type="entry name" value="THIOL_PROTEASE_HIS"/>
    <property type="match status" value="1"/>
</dbReference>
<comment type="similarity">
    <text evidence="4">Belongs to the peptidase C1 family.</text>
</comment>
<feature type="active site" evidence="5">
    <location>
        <position position="68"/>
    </location>
</feature>
<evidence type="ECO:0000256" key="4">
    <source>
        <dbReference type="PIRNR" id="PIRNR005700"/>
    </source>
</evidence>
<dbReference type="PANTHER" id="PTHR10363:SF2">
    <property type="entry name" value="BLEOMYCIN HYDROLASE"/>
    <property type="match status" value="1"/>
</dbReference>
<evidence type="ECO:0000256" key="2">
    <source>
        <dbReference type="ARBA" id="ARBA00022801"/>
    </source>
</evidence>
<dbReference type="InterPro" id="IPR038765">
    <property type="entry name" value="Papain-like_cys_pep_sf"/>
</dbReference>
<keyword evidence="3 4" id="KW-0788">Thiol protease</keyword>
<dbReference type="SUPFAM" id="SSF54001">
    <property type="entry name" value="Cysteine proteinases"/>
    <property type="match status" value="1"/>
</dbReference>
<evidence type="ECO:0000256" key="1">
    <source>
        <dbReference type="ARBA" id="ARBA00022670"/>
    </source>
</evidence>
<dbReference type="PANTHER" id="PTHR10363">
    <property type="entry name" value="BLEOMYCIN HYDROLASE"/>
    <property type="match status" value="1"/>
</dbReference>
<dbReference type="Proteomes" id="UP000186857">
    <property type="component" value="Unassembled WGS sequence"/>
</dbReference>
<sequence length="434" mass="48231">MTIDTSWVAQRNAAFLADPAARLAGNAVATTDVEQVSLDRAVVTSIDTSVSDLVPDASITDQKQSGRCWAFAGLNVLRASMIKELELDSLELSQSFPFFYDKLEKANAFLTRVIAEADRPLDDREVVDSLYSPIPDGGWWPEFARLVAKYGIVPAYAMPDTVSAGDSEAMNEHLATLLRRTALRLRAAVADGVDPEPLRVAALEQVHRMLCIHLGTPPEEFVWQYRDKNKEFHRVGTLTPRQFAQRYVTGVEEFVVVAHDPRPEIAVNTRYGMGRSDVMVGEPVQDHVTAELEVLKAAAIAAIQDGEPVWFACDVARQRDKKAGIWDAALHDYEGLYGVELSMTKAERLVARESALTHAMCLTGVDLVDGVPRRWRVENSWGDKLGDKGFHTMSDSWFDEYVFEVVVRASRLPEAVRAALETEPVMLPSWDPMA</sequence>
<evidence type="ECO:0000256" key="3">
    <source>
        <dbReference type="ARBA" id="ARBA00022807"/>
    </source>
</evidence>